<evidence type="ECO:0000313" key="14">
    <source>
        <dbReference type="EMBL" id="CAH1788647.1"/>
    </source>
</evidence>
<evidence type="ECO:0000256" key="6">
    <source>
        <dbReference type="PIRSR" id="PIRSR601548-10"/>
    </source>
</evidence>
<feature type="glycosylation site" description="N-linked (GlcNAc...) asparagine; partial" evidence="6">
    <location>
        <position position="166"/>
    </location>
</feature>
<dbReference type="FunFam" id="1.10.1370.30:FF:000005">
    <property type="entry name" value="Angiotensin-converting enzyme"/>
    <property type="match status" value="1"/>
</dbReference>
<evidence type="ECO:0000256" key="5">
    <source>
        <dbReference type="PIRSR" id="PIRSR601548-1"/>
    </source>
</evidence>
<evidence type="ECO:0000256" key="11">
    <source>
        <dbReference type="PIRSR" id="PIRSR601548-8"/>
    </source>
</evidence>
<evidence type="ECO:0000256" key="9">
    <source>
        <dbReference type="PIRSR" id="PIRSR601548-3"/>
    </source>
</evidence>
<dbReference type="GO" id="GO:0006508">
    <property type="term" value="P:proteolysis"/>
    <property type="evidence" value="ECO:0007669"/>
    <property type="project" value="UniProtKB-KW"/>
</dbReference>
<protein>
    <recommendedName>
        <fullName evidence="13">Angiotensin-converting enzyme</fullName>
        <ecNumber evidence="13">3.4.-.-</ecNumber>
    </recommendedName>
</protein>
<dbReference type="EMBL" id="CAIIXF020000007">
    <property type="protein sequence ID" value="CAH1788647.1"/>
    <property type="molecule type" value="Genomic_DNA"/>
</dbReference>
<evidence type="ECO:0000313" key="15">
    <source>
        <dbReference type="Proteomes" id="UP000749559"/>
    </source>
</evidence>
<feature type="active site" description="Proton acceptor 1" evidence="5">
    <location>
        <position position="393"/>
    </location>
</feature>
<dbReference type="PANTHER" id="PTHR10514:SF27">
    <property type="entry name" value="ANGIOTENSIN-CONVERTING ENZYME"/>
    <property type="match status" value="1"/>
</dbReference>
<keyword evidence="13" id="KW-0121">Carboxypeptidase</keyword>
<dbReference type="AlphaFoldDB" id="A0A8J1UHJ1"/>
<keyword evidence="13" id="KW-0378">Hydrolase</keyword>
<feature type="binding site" evidence="11">
    <location>
        <position position="392"/>
    </location>
    <ligand>
        <name>Zn(2+)</name>
        <dbReference type="ChEBI" id="CHEBI:29105"/>
        <label>2</label>
        <note>catalytic</note>
    </ligand>
</feature>
<feature type="active site" description="Proton donor 1" evidence="5">
    <location>
        <position position="526"/>
    </location>
</feature>
<keyword evidence="4 6" id="KW-0325">Glycoprotein</keyword>
<evidence type="ECO:0000256" key="13">
    <source>
        <dbReference type="RuleBase" id="RU361144"/>
    </source>
</evidence>
<comment type="caution">
    <text evidence="12">Lacks conserved residue(s) required for the propagation of feature annotation.</text>
</comment>
<evidence type="ECO:0000256" key="7">
    <source>
        <dbReference type="PIRSR" id="PIRSR601548-11"/>
    </source>
</evidence>
<dbReference type="GO" id="GO:0008237">
    <property type="term" value="F:metallopeptidase activity"/>
    <property type="evidence" value="ECO:0007669"/>
    <property type="project" value="UniProtKB-KW"/>
</dbReference>
<dbReference type="PRINTS" id="PR00791">
    <property type="entry name" value="PEPDIPTASEA"/>
</dbReference>
<feature type="binding site" evidence="9">
    <location>
        <position position="396"/>
    </location>
    <ligand>
        <name>Zn(2+)</name>
        <dbReference type="ChEBI" id="CHEBI:29105"/>
        <label>1</label>
        <note>catalytic</note>
    </ligand>
</feature>
<proteinExistence type="inferred from homology"/>
<reference evidence="14" key="1">
    <citation type="submission" date="2022-03" db="EMBL/GenBank/DDBJ databases">
        <authorList>
            <person name="Martin C."/>
        </authorList>
    </citation>
    <scope>NUCLEOTIDE SEQUENCE</scope>
</reference>
<feature type="binding site" evidence="9">
    <location>
        <position position="392"/>
    </location>
    <ligand>
        <name>Zn(2+)</name>
        <dbReference type="ChEBI" id="CHEBI:29105"/>
        <label>1</label>
        <note>catalytic</note>
    </ligand>
</feature>
<comment type="similarity">
    <text evidence="1 12 13">Belongs to the peptidase M2 family.</text>
</comment>
<dbReference type="EC" id="3.4.-.-" evidence="13"/>
<feature type="binding site" evidence="11">
    <location>
        <position position="396"/>
    </location>
    <ligand>
        <name>Zn(2+)</name>
        <dbReference type="ChEBI" id="CHEBI:29105"/>
        <label>2</label>
        <note>catalytic</note>
    </ligand>
</feature>
<keyword evidence="2" id="KW-0732">Signal</keyword>
<keyword evidence="15" id="KW-1185">Reference proteome</keyword>
<dbReference type="InterPro" id="IPR001548">
    <property type="entry name" value="Peptidase_M2"/>
</dbReference>
<feature type="disulfide bond" evidence="10 12">
    <location>
        <begin position="361"/>
        <end position="379"/>
    </location>
</feature>
<dbReference type="GO" id="GO:0046872">
    <property type="term" value="F:metal ion binding"/>
    <property type="evidence" value="ECO:0007669"/>
    <property type="project" value="UniProtKB-KW"/>
</dbReference>
<keyword evidence="3 10" id="KW-1015">Disulfide bond</keyword>
<dbReference type="PROSITE" id="PS52011">
    <property type="entry name" value="PEPTIDASE_M2"/>
    <property type="match status" value="1"/>
</dbReference>
<feature type="active site" description="Proton acceptor 2" evidence="7">
    <location>
        <position position="393"/>
    </location>
</feature>
<dbReference type="SUPFAM" id="SSF55486">
    <property type="entry name" value="Metalloproteases ('zincins'), catalytic domain"/>
    <property type="match status" value="1"/>
</dbReference>
<dbReference type="GO" id="GO:0004180">
    <property type="term" value="F:carboxypeptidase activity"/>
    <property type="evidence" value="ECO:0007669"/>
    <property type="project" value="UniProtKB-KW"/>
</dbReference>
<evidence type="ECO:0000256" key="2">
    <source>
        <dbReference type="ARBA" id="ARBA00022729"/>
    </source>
</evidence>
<dbReference type="CDD" id="cd06461">
    <property type="entry name" value="M2_ACE"/>
    <property type="match status" value="1"/>
</dbReference>
<dbReference type="Pfam" id="PF01401">
    <property type="entry name" value="Peptidase_M2"/>
    <property type="match status" value="1"/>
</dbReference>
<feature type="binding site" evidence="9">
    <location>
        <position position="420"/>
    </location>
    <ligand>
        <name>Zn(2+)</name>
        <dbReference type="ChEBI" id="CHEBI:29105"/>
        <label>1</label>
        <note>catalytic</note>
    </ligand>
</feature>
<evidence type="ECO:0000256" key="10">
    <source>
        <dbReference type="PIRSR" id="PIRSR601548-4"/>
    </source>
</evidence>
<dbReference type="PANTHER" id="PTHR10514">
    <property type="entry name" value="ANGIOTENSIN-CONVERTING ENZYME"/>
    <property type="match status" value="1"/>
</dbReference>
<feature type="active site" description="Proton donor 2" evidence="7">
    <location>
        <position position="526"/>
    </location>
</feature>
<dbReference type="GO" id="GO:0008241">
    <property type="term" value="F:peptidyl-dipeptidase activity"/>
    <property type="evidence" value="ECO:0007669"/>
    <property type="project" value="InterPro"/>
</dbReference>
<keyword evidence="13" id="KW-0645">Protease</keyword>
<keyword evidence="9 13" id="KW-0479">Metal-binding</keyword>
<feature type="binding site" evidence="8">
    <location>
        <position position="535"/>
    </location>
    <ligand>
        <name>chloride</name>
        <dbReference type="ChEBI" id="CHEBI:17996"/>
        <label>1</label>
    </ligand>
</feature>
<accession>A0A8J1UHJ1</accession>
<dbReference type="Gene3D" id="1.10.1370.30">
    <property type="match status" value="2"/>
</dbReference>
<keyword evidence="9 13" id="KW-0862">Zinc</keyword>
<sequence length="661" mass="76714">MKRTLLIIVTISMVMSTGILANVAENDDNDLLESLLEEYLQFEKHSSLENTVNDDDQSSREWLKMYDSESTDFTHRMSLLEWQYETDITPEHAQALIDINVEYSEWILKKVKEAEEYTNVKANDLQRQLKLIKTRATPKDPGVTKQMAELETKLSNIYAEGKVEHNGTLLRLEPELQDILSKSRDYDTLLWAWKGWRDISGKLMRKSYTDFVKLQNIGARENGFKDYGDFRRRGPYEMDIADMVDELFLQIKPMYLQLHAYVRRRLRENYPMAGITKTSPIPAHLFGNMWAQQWDQILDLVTPYPYVSTDEPNILKRKGFTPLKMMRTAEEFFTSIGLDRMTRSFWEKSMLTRPKGREVACHASASDFSDGEDFRIKMCAEVTKGELQTMHHEMGHIEYYMQYAHQPNVYRGGANPGFHEAVGDTIALSVMTPGHMEKIGLANEEESSSEDTDKQMINFLLSMALSKIAFLPFGLLIDKYRWDIYSGKVDETNYNAKWWEYRIKHQGVSPPIPRSENDFDPGAKNHVATNVPYIRYFFSFILQFMFHESLCDKAGYEGPLYYCDIFQSKTAGESLKNMLSMGASKPWPDALEAISGKRFVDTSSIIKYFEPLMKWLKEDNEKHGETPGWDPNEETYKSENDISKQALVREILEALKENDQY</sequence>
<dbReference type="GO" id="GO:0005886">
    <property type="term" value="C:plasma membrane"/>
    <property type="evidence" value="ECO:0007669"/>
    <property type="project" value="TreeGrafter"/>
</dbReference>
<evidence type="ECO:0000256" key="1">
    <source>
        <dbReference type="ARBA" id="ARBA00008139"/>
    </source>
</evidence>
<evidence type="ECO:0000256" key="12">
    <source>
        <dbReference type="PROSITE-ProRule" id="PRU01355"/>
    </source>
</evidence>
<comment type="caution">
    <text evidence="14">The sequence shown here is derived from an EMBL/GenBank/DDBJ whole genome shotgun (WGS) entry which is preliminary data.</text>
</comment>
<evidence type="ECO:0000256" key="3">
    <source>
        <dbReference type="ARBA" id="ARBA00023157"/>
    </source>
</evidence>
<feature type="binding site" evidence="11">
    <location>
        <position position="420"/>
    </location>
    <ligand>
        <name>Zn(2+)</name>
        <dbReference type="ChEBI" id="CHEBI:29105"/>
        <label>2</label>
        <note>catalytic</note>
    </ligand>
</feature>
<feature type="disulfide bond" evidence="10">
    <location>
        <begin position="551"/>
        <end position="563"/>
    </location>
</feature>
<gene>
    <name evidence="14" type="ORF">OFUS_LOCUS14136</name>
</gene>
<comment type="cofactor">
    <cofactor evidence="13">
        <name>Zn(2+)</name>
        <dbReference type="ChEBI" id="CHEBI:29105"/>
    </cofactor>
    <text evidence="13">Binds 1 zinc ion per subunit.</text>
</comment>
<evidence type="ECO:0000256" key="8">
    <source>
        <dbReference type="PIRSR" id="PIRSR601548-2"/>
    </source>
</evidence>
<name>A0A8J1UHJ1_OWEFU</name>
<organism evidence="14 15">
    <name type="scientific">Owenia fusiformis</name>
    <name type="common">Polychaete worm</name>
    <dbReference type="NCBI Taxonomy" id="6347"/>
    <lineage>
        <taxon>Eukaryota</taxon>
        <taxon>Metazoa</taxon>
        <taxon>Spiralia</taxon>
        <taxon>Lophotrochozoa</taxon>
        <taxon>Annelida</taxon>
        <taxon>Polychaeta</taxon>
        <taxon>Sedentaria</taxon>
        <taxon>Canalipalpata</taxon>
        <taxon>Sabellida</taxon>
        <taxon>Oweniida</taxon>
        <taxon>Oweniidae</taxon>
        <taxon>Owenia</taxon>
    </lineage>
</organism>
<keyword evidence="13" id="KW-0482">Metalloprotease</keyword>
<evidence type="ECO:0000256" key="4">
    <source>
        <dbReference type="ARBA" id="ARBA00023180"/>
    </source>
</evidence>
<dbReference type="Proteomes" id="UP000749559">
    <property type="component" value="Unassembled WGS sequence"/>
</dbReference>
<dbReference type="OrthoDB" id="10029630at2759"/>